<dbReference type="GO" id="GO:0009062">
    <property type="term" value="P:fatty acid catabolic process"/>
    <property type="evidence" value="ECO:0007669"/>
    <property type="project" value="InterPro"/>
</dbReference>
<comment type="catalytic activity">
    <reaction evidence="10">
        <text>(2E,4Z,7Z,10Z,13Z,16Z,19Z)-docosaheptaenoyl-CoA + NADPH + H(+) = (3E,7Z,10Z,13Z,16Z,19Z)-docosahexaenoyl-CoA + NADP(+)</text>
        <dbReference type="Rhea" id="RHEA:44920"/>
        <dbReference type="ChEBI" id="CHEBI:15378"/>
        <dbReference type="ChEBI" id="CHEBI:57783"/>
        <dbReference type="ChEBI" id="CHEBI:58349"/>
        <dbReference type="ChEBI" id="CHEBI:77559"/>
        <dbReference type="ChEBI" id="CHEBI:84791"/>
    </reaction>
</comment>
<proteinExistence type="inferred from homology"/>
<evidence type="ECO:0000313" key="11">
    <source>
        <dbReference type="Ensembl" id="ENSCABP00000012571.1"/>
    </source>
</evidence>
<dbReference type="InterPro" id="IPR045017">
    <property type="entry name" value="DECR2-like"/>
</dbReference>
<dbReference type="EC" id="1.3.1.124" evidence="5"/>
<dbReference type="Pfam" id="PF00106">
    <property type="entry name" value="adh_short"/>
    <property type="match status" value="1"/>
</dbReference>
<dbReference type="SUPFAM" id="SSF51735">
    <property type="entry name" value="NAD(P)-binding Rossmann-fold domains"/>
    <property type="match status" value="1"/>
</dbReference>
<keyword evidence="1" id="KW-0521">NADP</keyword>
<evidence type="ECO:0000256" key="4">
    <source>
        <dbReference type="ARBA" id="ARBA00025939"/>
    </source>
</evidence>
<dbReference type="InterPro" id="IPR002347">
    <property type="entry name" value="SDR_fam"/>
</dbReference>
<evidence type="ECO:0000256" key="6">
    <source>
        <dbReference type="ARBA" id="ARBA00026221"/>
    </source>
</evidence>
<dbReference type="GO" id="GO:0008670">
    <property type="term" value="F:2,4-dienoyl-CoA reductase (NADPH) activity"/>
    <property type="evidence" value="ECO:0007669"/>
    <property type="project" value="InterPro"/>
</dbReference>
<gene>
    <name evidence="11" type="primary">DECR2</name>
</gene>
<evidence type="ECO:0000256" key="5">
    <source>
        <dbReference type="ARBA" id="ARBA00026117"/>
    </source>
</evidence>
<comment type="catalytic activity">
    <reaction evidence="9">
        <text>a (2E,4Z)-dienoyl-CoA + NADPH + H(+) = a 4,5-saturated-(3E)-enoyl-CoA + NADP(+)</text>
        <dbReference type="Rhea" id="RHEA:61892"/>
        <dbReference type="ChEBI" id="CHEBI:15378"/>
        <dbReference type="ChEBI" id="CHEBI:57783"/>
        <dbReference type="ChEBI" id="CHEBI:58349"/>
        <dbReference type="ChEBI" id="CHEBI:85099"/>
        <dbReference type="ChEBI" id="CHEBI:85493"/>
        <dbReference type="EC" id="1.3.1.124"/>
    </reaction>
</comment>
<protein>
    <recommendedName>
        <fullName evidence="6">Peroxisomal 2,4-dienoyl-CoA reductase [(3E)-enoyl-CoA-producing]</fullName>
        <ecNumber evidence="5">1.3.1.124</ecNumber>
    </recommendedName>
    <alternativeName>
        <fullName evidence="7">2,4-dienoyl-CoA reductase 2</fullName>
    </alternativeName>
</protein>
<accession>A0A8C0GRB1</accession>
<evidence type="ECO:0000313" key="12">
    <source>
        <dbReference type="Proteomes" id="UP000694404"/>
    </source>
</evidence>
<evidence type="ECO:0000256" key="10">
    <source>
        <dbReference type="ARBA" id="ARBA00048631"/>
    </source>
</evidence>
<dbReference type="GO" id="GO:0005777">
    <property type="term" value="C:peroxisome"/>
    <property type="evidence" value="ECO:0007669"/>
    <property type="project" value="TreeGrafter"/>
</dbReference>
<evidence type="ECO:0000256" key="1">
    <source>
        <dbReference type="ARBA" id="ARBA00022857"/>
    </source>
</evidence>
<dbReference type="Proteomes" id="UP000694404">
    <property type="component" value="Unplaced"/>
</dbReference>
<reference evidence="11" key="1">
    <citation type="submission" date="2025-08" db="UniProtKB">
        <authorList>
            <consortium name="Ensembl"/>
        </authorList>
    </citation>
    <scope>IDENTIFICATION</scope>
</reference>
<dbReference type="Ensembl" id="ENSCABT00000013777.1">
    <property type="protein sequence ID" value="ENSCABP00000012571.1"/>
    <property type="gene ID" value="ENSCABG00000009417.1"/>
</dbReference>
<dbReference type="PANTHER" id="PTHR43296">
    <property type="entry name" value="PEROXISOMAL 2,4-DIENOYL-COA REDUCTASE"/>
    <property type="match status" value="1"/>
</dbReference>
<dbReference type="PANTHER" id="PTHR43296:SF2">
    <property type="entry name" value="PEROXISOMAL 2,4-DIENOYL-COA REDUCTASE [(3E)-ENOYL-COA-PRODUCING]"/>
    <property type="match status" value="1"/>
</dbReference>
<keyword evidence="12" id="KW-1185">Reference proteome</keyword>
<dbReference type="AlphaFoldDB" id="A0A8C0GRB1"/>
<evidence type="ECO:0000256" key="3">
    <source>
        <dbReference type="ARBA" id="ARBA00025787"/>
    </source>
</evidence>
<evidence type="ECO:0000256" key="8">
    <source>
        <dbReference type="ARBA" id="ARBA00048009"/>
    </source>
</evidence>
<name>A0A8C0GRB1_CHEAB</name>
<comment type="subunit">
    <text evidence="4">Monomer, dimer and oligomer.</text>
</comment>
<keyword evidence="2" id="KW-0560">Oxidoreductase</keyword>
<comment type="catalytic activity">
    <reaction evidence="8">
        <text>a (2E,4E)-dienoyl-CoA + NADPH + H(+) = a 4,5-saturated-(3E)-enoyl-CoA + NADP(+)</text>
        <dbReference type="Rhea" id="RHEA:45912"/>
        <dbReference type="ChEBI" id="CHEBI:15378"/>
        <dbReference type="ChEBI" id="CHEBI:57783"/>
        <dbReference type="ChEBI" id="CHEBI:58349"/>
        <dbReference type="ChEBI" id="CHEBI:85101"/>
        <dbReference type="ChEBI" id="CHEBI:85493"/>
        <dbReference type="EC" id="1.3.1.124"/>
    </reaction>
</comment>
<dbReference type="InterPro" id="IPR036291">
    <property type="entry name" value="NAD(P)-bd_dom_sf"/>
</dbReference>
<comment type="similarity">
    <text evidence="3">Belongs to the short-chain dehydrogenases/reductases (SDR) family. 2,4-dienoyl-CoA reductase subfamily.</text>
</comment>
<evidence type="ECO:0000256" key="7">
    <source>
        <dbReference type="ARBA" id="ARBA00030890"/>
    </source>
</evidence>
<organism evidence="11 12">
    <name type="scientific">Chelonoidis abingdonii</name>
    <name type="common">Abingdon island giant tortoise</name>
    <name type="synonym">Testudo abingdonii</name>
    <dbReference type="NCBI Taxonomy" id="106734"/>
    <lineage>
        <taxon>Eukaryota</taxon>
        <taxon>Metazoa</taxon>
        <taxon>Chordata</taxon>
        <taxon>Craniata</taxon>
        <taxon>Vertebrata</taxon>
        <taxon>Euteleostomi</taxon>
        <taxon>Archelosauria</taxon>
        <taxon>Testudinata</taxon>
        <taxon>Testudines</taxon>
        <taxon>Cryptodira</taxon>
        <taxon>Durocryptodira</taxon>
        <taxon>Testudinoidea</taxon>
        <taxon>Testudinidae</taxon>
        <taxon>Chelonoidis</taxon>
    </lineage>
</organism>
<evidence type="ECO:0000256" key="2">
    <source>
        <dbReference type="ARBA" id="ARBA00023002"/>
    </source>
</evidence>
<evidence type="ECO:0000256" key="9">
    <source>
        <dbReference type="ARBA" id="ARBA00048340"/>
    </source>
</evidence>
<dbReference type="Gene3D" id="3.40.50.720">
    <property type="entry name" value="NAD(P)-binding Rossmann-like Domain"/>
    <property type="match status" value="1"/>
</dbReference>
<sequence>MPPPDVDTDDCLQDYSYLFSPDILKAKVAFITGGGSGIGFRVAEVFMRHGCRTIIASRNLQRVAEVSRWESGGRGAGKSKTIFAYFQRDQNTIGAVRHGEPNELHPLLSPCTS</sequence>
<dbReference type="GeneTree" id="ENSGT00940000153801"/>
<reference evidence="11" key="2">
    <citation type="submission" date="2025-09" db="UniProtKB">
        <authorList>
            <consortium name="Ensembl"/>
        </authorList>
    </citation>
    <scope>IDENTIFICATION</scope>
</reference>